<feature type="signal peptide" evidence="4">
    <location>
        <begin position="1"/>
        <end position="18"/>
    </location>
</feature>
<dbReference type="Gene3D" id="3.80.10.10">
    <property type="entry name" value="Ribonuclease Inhibitor"/>
    <property type="match status" value="1"/>
</dbReference>
<gene>
    <name evidence="6" type="ORF">ESV24_14880</name>
</gene>
<keyword evidence="7" id="KW-1185">Reference proteome</keyword>
<dbReference type="AlphaFoldDB" id="A0A5C6YLI6"/>
<name>A0A5C6YLI6_9FLAO</name>
<evidence type="ECO:0000313" key="6">
    <source>
        <dbReference type="EMBL" id="TXD67854.1"/>
    </source>
</evidence>
<comment type="caution">
    <text evidence="6">The sequence shown here is derived from an EMBL/GenBank/DDBJ whole genome shotgun (WGS) entry which is preliminary data.</text>
</comment>
<dbReference type="NCBIfam" id="TIGR04183">
    <property type="entry name" value="Por_Secre_tail"/>
    <property type="match status" value="1"/>
</dbReference>
<evidence type="ECO:0000313" key="7">
    <source>
        <dbReference type="Proteomes" id="UP000321945"/>
    </source>
</evidence>
<organism evidence="6 7">
    <name type="scientific">Aequorivita lipolytica</name>
    <dbReference type="NCBI Taxonomy" id="153267"/>
    <lineage>
        <taxon>Bacteria</taxon>
        <taxon>Pseudomonadati</taxon>
        <taxon>Bacteroidota</taxon>
        <taxon>Flavobacteriia</taxon>
        <taxon>Flavobacteriales</taxon>
        <taxon>Flavobacteriaceae</taxon>
        <taxon>Aequorivita</taxon>
    </lineage>
</organism>
<dbReference type="InterPro" id="IPR026444">
    <property type="entry name" value="Secre_tail"/>
</dbReference>
<evidence type="ECO:0000259" key="5">
    <source>
        <dbReference type="Pfam" id="PF18962"/>
    </source>
</evidence>
<dbReference type="PANTHER" id="PTHR47566">
    <property type="match status" value="1"/>
</dbReference>
<keyword evidence="2 4" id="KW-0732">Signal</keyword>
<keyword evidence="1" id="KW-0433">Leucine-rich repeat</keyword>
<evidence type="ECO:0000256" key="4">
    <source>
        <dbReference type="SAM" id="SignalP"/>
    </source>
</evidence>
<dbReference type="OrthoDB" id="8901262at2"/>
<dbReference type="SUPFAM" id="SSF52058">
    <property type="entry name" value="L domain-like"/>
    <property type="match status" value="1"/>
</dbReference>
<sequence>MKKYYFILFLFISSVIHAQIVNIPDPNFKSALISEGVDTNNDGEIQVSEAEARIELNVSYANIFSLEGIHSFINLENLRCNNNELTSINVSQNGNLESLYCNNNQLTSLYLPQNSNLKLLFCHNNQLTDLEISTNSNLEYLLCSGNQLSSLDLTQNSNLEQLYCSGNQLMSLDISQNPLLKLIHCAENQISVLNVEQNPLLERIYCSFNQLTSLDLSQNSNILELFCMSNELTELNLSNGNTQNIFSMIANNNPDLICIQVDDETTSFPQCEINFGWCKDPIASYSENCTFGIEDFNQLSITLHPNPTRGLLNIESNEPIEVIKIYTLNGLFIKETTNSLVNVSELKSGLYIVVISNKFKNRVVKKLIKL</sequence>
<dbReference type="Pfam" id="PF18962">
    <property type="entry name" value="Por_Secre_tail"/>
    <property type="match status" value="1"/>
</dbReference>
<accession>A0A5C6YLI6</accession>
<dbReference type="InterPro" id="IPR032675">
    <property type="entry name" value="LRR_dom_sf"/>
</dbReference>
<evidence type="ECO:0000256" key="3">
    <source>
        <dbReference type="ARBA" id="ARBA00022737"/>
    </source>
</evidence>
<proteinExistence type="predicted"/>
<dbReference type="Proteomes" id="UP000321945">
    <property type="component" value="Unassembled WGS sequence"/>
</dbReference>
<keyword evidence="3" id="KW-0677">Repeat</keyword>
<dbReference type="EMBL" id="VORU01000023">
    <property type="protein sequence ID" value="TXD67854.1"/>
    <property type="molecule type" value="Genomic_DNA"/>
</dbReference>
<dbReference type="GO" id="GO:0035591">
    <property type="term" value="F:signaling adaptor activity"/>
    <property type="evidence" value="ECO:0007669"/>
    <property type="project" value="TreeGrafter"/>
</dbReference>
<dbReference type="RefSeq" id="WP_111817164.1">
    <property type="nucleotide sequence ID" value="NZ_CBCRZQ010000025.1"/>
</dbReference>
<protein>
    <submittedName>
        <fullName evidence="6">T9SS type A sorting domain-containing protein</fullName>
    </submittedName>
</protein>
<dbReference type="PANTHER" id="PTHR47566:SF1">
    <property type="entry name" value="PROTEIN NUD1"/>
    <property type="match status" value="1"/>
</dbReference>
<feature type="domain" description="Secretion system C-terminal sorting" evidence="5">
    <location>
        <begin position="304"/>
        <end position="368"/>
    </location>
</feature>
<reference evidence="6 7" key="1">
    <citation type="submission" date="2019-08" db="EMBL/GenBank/DDBJ databases">
        <title>Genome of Aequorivita lipolytica Y10-2 (type strain).</title>
        <authorList>
            <person name="Bowman J.P."/>
        </authorList>
    </citation>
    <scope>NUCLEOTIDE SEQUENCE [LARGE SCALE GENOMIC DNA]</scope>
    <source>
        <strain evidence="6 7">Y10-2</strain>
    </source>
</reference>
<feature type="chain" id="PRO_5022753230" evidence="4">
    <location>
        <begin position="19"/>
        <end position="370"/>
    </location>
</feature>
<evidence type="ECO:0000256" key="1">
    <source>
        <dbReference type="ARBA" id="ARBA00022614"/>
    </source>
</evidence>
<evidence type="ECO:0000256" key="2">
    <source>
        <dbReference type="ARBA" id="ARBA00022729"/>
    </source>
</evidence>
<dbReference type="InterPro" id="IPR052574">
    <property type="entry name" value="CDIRP"/>
</dbReference>